<proteinExistence type="predicted"/>
<evidence type="ECO:0000313" key="2">
    <source>
        <dbReference type="Proteomes" id="UP001642360"/>
    </source>
</evidence>
<organism evidence="1 2">
    <name type="scientific">Ilex paraguariensis</name>
    <name type="common">yerba mate</name>
    <dbReference type="NCBI Taxonomy" id="185542"/>
    <lineage>
        <taxon>Eukaryota</taxon>
        <taxon>Viridiplantae</taxon>
        <taxon>Streptophyta</taxon>
        <taxon>Embryophyta</taxon>
        <taxon>Tracheophyta</taxon>
        <taxon>Spermatophyta</taxon>
        <taxon>Magnoliopsida</taxon>
        <taxon>eudicotyledons</taxon>
        <taxon>Gunneridae</taxon>
        <taxon>Pentapetalae</taxon>
        <taxon>asterids</taxon>
        <taxon>campanulids</taxon>
        <taxon>Aquifoliales</taxon>
        <taxon>Aquifoliaceae</taxon>
        <taxon>Ilex</taxon>
    </lineage>
</organism>
<reference evidence="1 2" key="1">
    <citation type="submission" date="2024-02" db="EMBL/GenBank/DDBJ databases">
        <authorList>
            <person name="Vignale AGUSTIN F."/>
            <person name="Sosa J E."/>
            <person name="Modenutti C."/>
        </authorList>
    </citation>
    <scope>NUCLEOTIDE SEQUENCE [LARGE SCALE GENOMIC DNA]</scope>
</reference>
<feature type="non-terminal residue" evidence="1">
    <location>
        <position position="1"/>
    </location>
</feature>
<sequence>SLVGVRHEALSTGVVVWHCRLVRGGVADVCGYWSSTSVTSSSGGGSCWTSALSTSVVDVQ</sequence>
<gene>
    <name evidence="1" type="ORF">ILEXP_LOCUS21857</name>
</gene>
<keyword evidence="2" id="KW-1185">Reference proteome</keyword>
<dbReference type="Proteomes" id="UP001642360">
    <property type="component" value="Unassembled WGS sequence"/>
</dbReference>
<name>A0ABC8S8T8_9AQUA</name>
<comment type="caution">
    <text evidence="1">The sequence shown here is derived from an EMBL/GenBank/DDBJ whole genome shotgun (WGS) entry which is preliminary data.</text>
</comment>
<dbReference type="EMBL" id="CAUOFW020002414">
    <property type="protein sequence ID" value="CAK9153577.1"/>
    <property type="molecule type" value="Genomic_DNA"/>
</dbReference>
<evidence type="ECO:0000313" key="1">
    <source>
        <dbReference type="EMBL" id="CAK9153577.1"/>
    </source>
</evidence>
<dbReference type="AlphaFoldDB" id="A0ABC8S8T8"/>
<protein>
    <submittedName>
        <fullName evidence="1">Uncharacterized protein</fullName>
    </submittedName>
</protein>
<accession>A0ABC8S8T8</accession>